<dbReference type="RefSeq" id="WP_185037545.1">
    <property type="nucleotide sequence ID" value="NZ_BAABFG010000005.1"/>
</dbReference>
<dbReference type="EMBL" id="JACHNB010000001">
    <property type="protein sequence ID" value="MBB4737088.1"/>
    <property type="molecule type" value="Genomic_DNA"/>
</dbReference>
<proteinExistence type="predicted"/>
<dbReference type="AlphaFoldDB" id="A0A7W7M4W9"/>
<dbReference type="PANTHER" id="PTHR34613:SF1">
    <property type="entry name" value="SLL6017 PROTEIN"/>
    <property type="match status" value="1"/>
</dbReference>
<dbReference type="PANTHER" id="PTHR34613">
    <property type="entry name" value="SLL0800 PROTEIN"/>
    <property type="match status" value="1"/>
</dbReference>
<keyword evidence="2" id="KW-1185">Reference proteome</keyword>
<organism evidence="1 2">
    <name type="scientific">Actinoplanes octamycinicus</name>
    <dbReference type="NCBI Taxonomy" id="135948"/>
    <lineage>
        <taxon>Bacteria</taxon>
        <taxon>Bacillati</taxon>
        <taxon>Actinomycetota</taxon>
        <taxon>Actinomycetes</taxon>
        <taxon>Micromonosporales</taxon>
        <taxon>Micromonosporaceae</taxon>
        <taxon>Actinoplanes</taxon>
    </lineage>
</organism>
<comment type="caution">
    <text evidence="1">The sequence shown here is derived from an EMBL/GenBank/DDBJ whole genome shotgun (WGS) entry which is preliminary data.</text>
</comment>
<evidence type="ECO:0000313" key="2">
    <source>
        <dbReference type="Proteomes" id="UP000546162"/>
    </source>
</evidence>
<sequence>MPSQLHETLIEMFRDRPAFAADLLDQALRIPVPEFDEAHLSSADFTNVAPTEYRADAVVTLIHEGAATFAIIIEVQLRIDGHKRFSWPAYVATLYARLGCPVALLAICPTEAIARWAAVPIAIGPPGSTVFPMALGPEQVPVIIDPEEACHLPEMAILSTLAHASRPDRDALFNALFTALDTIEPGRAALYTDFVLAALPPAARMFLEEFMATTSHHYQSDFARRYFKQGEAQARAEAVLAVLDARGIETPELFREKMLACTDQDRLARLIQQAATARELDDLDFLDDMSAPFQCEPDV</sequence>
<name>A0A7W7M4W9_9ACTN</name>
<evidence type="ECO:0000313" key="1">
    <source>
        <dbReference type="EMBL" id="MBB4737088.1"/>
    </source>
</evidence>
<accession>A0A7W7M4W9</accession>
<gene>
    <name evidence="1" type="ORF">BJY16_000547</name>
</gene>
<protein>
    <submittedName>
        <fullName evidence="1">Nucleotide-binding universal stress UspA family protein</fullName>
    </submittedName>
</protein>
<reference evidence="1 2" key="1">
    <citation type="submission" date="2020-08" db="EMBL/GenBank/DDBJ databases">
        <title>Sequencing the genomes of 1000 actinobacteria strains.</title>
        <authorList>
            <person name="Klenk H.-P."/>
        </authorList>
    </citation>
    <scope>NUCLEOTIDE SEQUENCE [LARGE SCALE GENOMIC DNA]</scope>
    <source>
        <strain evidence="1 2">DSM 45809</strain>
    </source>
</reference>
<dbReference type="Proteomes" id="UP000546162">
    <property type="component" value="Unassembled WGS sequence"/>
</dbReference>